<feature type="transmembrane region" description="Helical" evidence="6">
    <location>
        <begin position="144"/>
        <end position="165"/>
    </location>
</feature>
<feature type="transmembrane region" description="Helical" evidence="6">
    <location>
        <begin position="171"/>
        <end position="192"/>
    </location>
</feature>
<evidence type="ECO:0000256" key="5">
    <source>
        <dbReference type="ARBA" id="ARBA00023136"/>
    </source>
</evidence>
<evidence type="ECO:0000313" key="7">
    <source>
        <dbReference type="EMBL" id="MDR6223225.1"/>
    </source>
</evidence>
<feature type="transmembrane region" description="Helical" evidence="6">
    <location>
        <begin position="325"/>
        <end position="344"/>
    </location>
</feature>
<dbReference type="RefSeq" id="WP_270095535.1">
    <property type="nucleotide sequence ID" value="NZ_JAQFFK010000001.1"/>
</dbReference>
<evidence type="ECO:0000256" key="3">
    <source>
        <dbReference type="ARBA" id="ARBA00022692"/>
    </source>
</evidence>
<evidence type="ECO:0000256" key="6">
    <source>
        <dbReference type="SAM" id="Phobius"/>
    </source>
</evidence>
<feature type="transmembrane region" description="Helical" evidence="6">
    <location>
        <begin position="85"/>
        <end position="106"/>
    </location>
</feature>
<dbReference type="GO" id="GO:0005886">
    <property type="term" value="C:plasma membrane"/>
    <property type="evidence" value="ECO:0007669"/>
    <property type="project" value="UniProtKB-SubCell"/>
</dbReference>
<evidence type="ECO:0000256" key="4">
    <source>
        <dbReference type="ARBA" id="ARBA00022989"/>
    </source>
</evidence>
<keyword evidence="3 6" id="KW-0812">Transmembrane</keyword>
<keyword evidence="8" id="KW-1185">Reference proteome</keyword>
<dbReference type="InterPro" id="IPR050833">
    <property type="entry name" value="Poly_Biosynth_Transport"/>
</dbReference>
<feature type="transmembrane region" description="Helical" evidence="6">
    <location>
        <begin position="12"/>
        <end position="32"/>
    </location>
</feature>
<comment type="subcellular location">
    <subcellularLocation>
        <location evidence="1">Cell membrane</location>
        <topology evidence="1">Multi-pass membrane protein</topology>
    </subcellularLocation>
</comment>
<keyword evidence="5 6" id="KW-0472">Membrane</keyword>
<keyword evidence="2" id="KW-1003">Cell membrane</keyword>
<feature type="transmembrane region" description="Helical" evidence="6">
    <location>
        <begin position="44"/>
        <end position="65"/>
    </location>
</feature>
<protein>
    <submittedName>
        <fullName evidence="7">O-antigen/teichoic acid export membrane protein</fullName>
    </submittedName>
</protein>
<accession>A0AA90U0F5</accession>
<feature type="transmembrane region" description="Helical" evidence="6">
    <location>
        <begin position="213"/>
        <end position="230"/>
    </location>
</feature>
<dbReference type="AlphaFoldDB" id="A0AA90U0F5"/>
<comment type="caution">
    <text evidence="7">The sequence shown here is derived from an EMBL/GenBank/DDBJ whole genome shotgun (WGS) entry which is preliminary data.</text>
</comment>
<organism evidence="7 8">
    <name type="scientific">Methanococcoides alaskense</name>
    <dbReference type="NCBI Taxonomy" id="325778"/>
    <lineage>
        <taxon>Archaea</taxon>
        <taxon>Methanobacteriati</taxon>
        <taxon>Methanobacteriota</taxon>
        <taxon>Stenosarchaea group</taxon>
        <taxon>Methanomicrobia</taxon>
        <taxon>Methanosarcinales</taxon>
        <taxon>Methanosarcinaceae</taxon>
        <taxon>Methanococcoides</taxon>
    </lineage>
</organism>
<dbReference type="Pfam" id="PF01943">
    <property type="entry name" value="Polysacc_synt"/>
    <property type="match status" value="1"/>
</dbReference>
<dbReference type="PANTHER" id="PTHR30250:SF11">
    <property type="entry name" value="O-ANTIGEN TRANSPORTER-RELATED"/>
    <property type="match status" value="1"/>
</dbReference>
<dbReference type="PANTHER" id="PTHR30250">
    <property type="entry name" value="PST FAMILY PREDICTED COLANIC ACID TRANSPORTER"/>
    <property type="match status" value="1"/>
</dbReference>
<sequence length="474" mass="52903">MSTLRKIAKNTTAMIVGNIFVKILALIISISLARYLGVESFGKYTFVITYLMFFSFISGFGVDQVVIRDISRNSSVTSKMMNNALFIRSITSFIAIALSVIFINLLDYPTDTKLYITIASTILLFQGLSYLFESLFQSNLKMEYSSIAMIVSKSIFVLLVVALIYKNGSLMQLILLFVFSESIRTVISAIYSRKFTKFNFQIDTHTFKYLVKEALPFVLGSAFYIIYYRIDILMLSILEGDSAVGLYSAAYKLTDPLLFLPGALASTLMPVMSKQYIGERKNLKKTYRMGSKYIVMLMLPTTVGLYVISEKLILLLYTVEFSNSIFALQILAGTIIANSINSIQTSALAATNKQKLNLIAVAICCVINVILNIVLIPKYSYVGAALATLISVILLFSIGYYFIYKHLSMQSLNKETIKPIAASGIMGLALFVLLELNLILLIVIGVLIYTIALILLKGFTKEDLTMVRKLFGNR</sequence>
<feature type="transmembrane region" description="Helical" evidence="6">
    <location>
        <begin position="439"/>
        <end position="459"/>
    </location>
</feature>
<feature type="transmembrane region" description="Helical" evidence="6">
    <location>
        <begin position="416"/>
        <end position="433"/>
    </location>
</feature>
<gene>
    <name evidence="7" type="ORF">J2750_001690</name>
</gene>
<feature type="transmembrane region" description="Helical" evidence="6">
    <location>
        <begin position="381"/>
        <end position="404"/>
    </location>
</feature>
<dbReference type="EMBL" id="JAVDQI010000006">
    <property type="protein sequence ID" value="MDR6223225.1"/>
    <property type="molecule type" value="Genomic_DNA"/>
</dbReference>
<dbReference type="Proteomes" id="UP001185015">
    <property type="component" value="Unassembled WGS sequence"/>
</dbReference>
<reference evidence="7 8" key="1">
    <citation type="submission" date="2023-07" db="EMBL/GenBank/DDBJ databases">
        <title>Genomic Encyclopedia of Type Strains, Phase IV (KMG-IV): sequencing the most valuable type-strain genomes for metagenomic binning, comparative biology and taxonomic classification.</title>
        <authorList>
            <person name="Goeker M."/>
        </authorList>
    </citation>
    <scope>NUCLEOTIDE SEQUENCE [LARGE SCALE GENOMIC DNA]</scope>
    <source>
        <strain evidence="7 8">DSM 17273</strain>
    </source>
</reference>
<feature type="transmembrane region" description="Helical" evidence="6">
    <location>
        <begin position="356"/>
        <end position="375"/>
    </location>
</feature>
<feature type="transmembrane region" description="Helical" evidence="6">
    <location>
        <begin position="250"/>
        <end position="272"/>
    </location>
</feature>
<evidence type="ECO:0000256" key="1">
    <source>
        <dbReference type="ARBA" id="ARBA00004651"/>
    </source>
</evidence>
<keyword evidence="4 6" id="KW-1133">Transmembrane helix</keyword>
<feature type="transmembrane region" description="Helical" evidence="6">
    <location>
        <begin position="112"/>
        <end position="132"/>
    </location>
</feature>
<evidence type="ECO:0000256" key="2">
    <source>
        <dbReference type="ARBA" id="ARBA00022475"/>
    </source>
</evidence>
<name>A0AA90U0F5_9EURY</name>
<feature type="transmembrane region" description="Helical" evidence="6">
    <location>
        <begin position="293"/>
        <end position="319"/>
    </location>
</feature>
<proteinExistence type="predicted"/>
<dbReference type="InterPro" id="IPR002797">
    <property type="entry name" value="Polysacc_synth"/>
</dbReference>
<evidence type="ECO:0000313" key="8">
    <source>
        <dbReference type="Proteomes" id="UP001185015"/>
    </source>
</evidence>
<dbReference type="CDD" id="cd13128">
    <property type="entry name" value="MATE_Wzx_like"/>
    <property type="match status" value="1"/>
</dbReference>